<dbReference type="Proteomes" id="UP000219993">
    <property type="component" value="Chromosome"/>
</dbReference>
<organism evidence="2 3">
    <name type="scientific">Halomonas beimenensis</name>
    <dbReference type="NCBI Taxonomy" id="475662"/>
    <lineage>
        <taxon>Bacteria</taxon>
        <taxon>Pseudomonadati</taxon>
        <taxon>Pseudomonadota</taxon>
        <taxon>Gammaproteobacteria</taxon>
        <taxon>Oceanospirillales</taxon>
        <taxon>Halomonadaceae</taxon>
        <taxon>Halomonas</taxon>
    </lineage>
</organism>
<evidence type="ECO:0000313" key="2">
    <source>
        <dbReference type="EMBL" id="ATJ82105.1"/>
    </source>
</evidence>
<evidence type="ECO:0000256" key="1">
    <source>
        <dbReference type="SAM" id="MobiDB-lite"/>
    </source>
</evidence>
<name>A0A291P5G3_9GAMM</name>
<protein>
    <submittedName>
        <fullName evidence="2">Uncharacterized protein</fullName>
    </submittedName>
</protein>
<keyword evidence="3" id="KW-1185">Reference proteome</keyword>
<gene>
    <name evidence="2" type="ORF">BEI_1118</name>
</gene>
<dbReference type="EMBL" id="CP021435">
    <property type="protein sequence ID" value="ATJ82105.1"/>
    <property type="molecule type" value="Genomic_DNA"/>
</dbReference>
<evidence type="ECO:0000313" key="3">
    <source>
        <dbReference type="Proteomes" id="UP000219993"/>
    </source>
</evidence>
<dbReference type="KEGG" id="hbe:BEI_1118"/>
<accession>A0A291P5G3</accession>
<reference evidence="2 3" key="1">
    <citation type="journal article" date="2017" name="Sci. Rep.">
        <title>Revealing the Saline Adaptation Strategies of the Halophilic Bacterium Halomonas beimenensis through High-throughput Omics and Transposon Mutagenesis Approaches.</title>
        <authorList>
            <person name="Chen Y.H."/>
            <person name="Lin S.S."/>
            <person name="Shyu Y.T."/>
        </authorList>
    </citation>
    <scope>NUCLEOTIDE SEQUENCE [LARGE SCALE GENOMIC DNA]</scope>
    <source>
        <strain evidence="2 3">NTU-111</strain>
    </source>
</reference>
<feature type="region of interest" description="Disordered" evidence="1">
    <location>
        <begin position="1"/>
        <end position="41"/>
    </location>
</feature>
<sequence length="41" mass="4455">MREEPQRQAIDGDTPPGGAASMPPRHRDVDADQLAGWRATP</sequence>
<proteinExistence type="predicted"/>
<dbReference type="AlphaFoldDB" id="A0A291P5G3"/>